<dbReference type="Proteomes" id="UP001445076">
    <property type="component" value="Unassembled WGS sequence"/>
</dbReference>
<dbReference type="AlphaFoldDB" id="A0AAW0X7F1"/>
<reference evidence="1 2" key="1">
    <citation type="journal article" date="2024" name="BMC Genomics">
        <title>Genome assembly of redclaw crayfish (Cherax quadricarinatus) provides insights into its immune adaptation and hypoxia tolerance.</title>
        <authorList>
            <person name="Liu Z."/>
            <person name="Zheng J."/>
            <person name="Li H."/>
            <person name="Fang K."/>
            <person name="Wang S."/>
            <person name="He J."/>
            <person name="Zhou D."/>
            <person name="Weng S."/>
            <person name="Chi M."/>
            <person name="Gu Z."/>
            <person name="He J."/>
            <person name="Li F."/>
            <person name="Wang M."/>
        </authorList>
    </citation>
    <scope>NUCLEOTIDE SEQUENCE [LARGE SCALE GENOMIC DNA]</scope>
    <source>
        <strain evidence="1">ZL_2023a</strain>
    </source>
</reference>
<name>A0AAW0X7F1_CHEQU</name>
<sequence>WLIFSLMRTILHDGFTAPSLSGYATVTIISYFGRPSNPDAAHSRAAAYCTFTTDYKNRLPGVRVSRRLLASSGDSRRREESGILNLTTSRRVPTRSVCLALSKWRMNTTPCT</sequence>
<accession>A0AAW0X7F1</accession>
<feature type="non-terminal residue" evidence="1">
    <location>
        <position position="1"/>
    </location>
</feature>
<organism evidence="1 2">
    <name type="scientific">Cherax quadricarinatus</name>
    <name type="common">Australian red claw crayfish</name>
    <dbReference type="NCBI Taxonomy" id="27406"/>
    <lineage>
        <taxon>Eukaryota</taxon>
        <taxon>Metazoa</taxon>
        <taxon>Ecdysozoa</taxon>
        <taxon>Arthropoda</taxon>
        <taxon>Crustacea</taxon>
        <taxon>Multicrustacea</taxon>
        <taxon>Malacostraca</taxon>
        <taxon>Eumalacostraca</taxon>
        <taxon>Eucarida</taxon>
        <taxon>Decapoda</taxon>
        <taxon>Pleocyemata</taxon>
        <taxon>Astacidea</taxon>
        <taxon>Parastacoidea</taxon>
        <taxon>Parastacidae</taxon>
        <taxon>Cherax</taxon>
    </lineage>
</organism>
<proteinExistence type="predicted"/>
<protein>
    <submittedName>
        <fullName evidence="1">Uncharacterized protein</fullName>
    </submittedName>
</protein>
<comment type="caution">
    <text evidence="1">The sequence shown here is derived from an EMBL/GenBank/DDBJ whole genome shotgun (WGS) entry which is preliminary data.</text>
</comment>
<dbReference type="EMBL" id="JARKIK010000033">
    <property type="protein sequence ID" value="KAK8740321.1"/>
    <property type="molecule type" value="Genomic_DNA"/>
</dbReference>
<evidence type="ECO:0000313" key="2">
    <source>
        <dbReference type="Proteomes" id="UP001445076"/>
    </source>
</evidence>
<evidence type="ECO:0000313" key="1">
    <source>
        <dbReference type="EMBL" id="KAK8740321.1"/>
    </source>
</evidence>
<keyword evidence="2" id="KW-1185">Reference proteome</keyword>
<gene>
    <name evidence="1" type="ORF">OTU49_002850</name>
</gene>